<dbReference type="EMBL" id="JAPFPW010000005">
    <property type="protein sequence ID" value="MCW7753581.1"/>
    <property type="molecule type" value="Genomic_DNA"/>
</dbReference>
<sequence length="65" mass="7901">MKKRSSSQDRYDDTLECYARFRMNDRICREFCAVRLRCLIEQEQQLDAGFLDDFFVPEESPLRMQ</sequence>
<protein>
    <recommendedName>
        <fullName evidence="3">Transcriptional regulator</fullName>
    </recommendedName>
</protein>
<organism evidence="1 2">
    <name type="scientific">Desulfobotulus pelophilus</name>
    <dbReference type="NCBI Taxonomy" id="2823377"/>
    <lineage>
        <taxon>Bacteria</taxon>
        <taxon>Pseudomonadati</taxon>
        <taxon>Thermodesulfobacteriota</taxon>
        <taxon>Desulfobacteria</taxon>
        <taxon>Desulfobacterales</taxon>
        <taxon>Desulfobacteraceae</taxon>
        <taxon>Desulfobotulus</taxon>
    </lineage>
</organism>
<proteinExistence type="predicted"/>
<evidence type="ECO:0000313" key="1">
    <source>
        <dbReference type="EMBL" id="MCW7753581.1"/>
    </source>
</evidence>
<evidence type="ECO:0000313" key="2">
    <source>
        <dbReference type="Proteomes" id="UP001209681"/>
    </source>
</evidence>
<dbReference type="RefSeq" id="WP_265424451.1">
    <property type="nucleotide sequence ID" value="NZ_JAPFPW010000005.1"/>
</dbReference>
<keyword evidence="2" id="KW-1185">Reference proteome</keyword>
<gene>
    <name evidence="1" type="ORF">OOT00_06205</name>
</gene>
<evidence type="ECO:0008006" key="3">
    <source>
        <dbReference type="Google" id="ProtNLM"/>
    </source>
</evidence>
<dbReference type="Proteomes" id="UP001209681">
    <property type="component" value="Unassembled WGS sequence"/>
</dbReference>
<name>A0ABT3N7Z3_9BACT</name>
<comment type="caution">
    <text evidence="1">The sequence shown here is derived from an EMBL/GenBank/DDBJ whole genome shotgun (WGS) entry which is preliminary data.</text>
</comment>
<reference evidence="1 2" key="1">
    <citation type="submission" date="2022-11" db="EMBL/GenBank/DDBJ databases">
        <title>Desulfobotulus tamanensis H1 sp. nov. - anaerobic, alkaliphilic, sulphate reducing bacterium isolated from terrestrial mud volcano.</title>
        <authorList>
            <person name="Frolova A."/>
            <person name="Merkel A.Y."/>
            <person name="Slobodkin A.I."/>
        </authorList>
    </citation>
    <scope>NUCLEOTIDE SEQUENCE [LARGE SCALE GENOMIC DNA]</scope>
    <source>
        <strain evidence="1 2">H1</strain>
    </source>
</reference>
<accession>A0ABT3N7Z3</accession>